<dbReference type="InterPro" id="IPR035924">
    <property type="entry name" value="FlaG-like_sf"/>
</dbReference>
<evidence type="ECO:0000313" key="2">
    <source>
        <dbReference type="Proteomes" id="UP001169063"/>
    </source>
</evidence>
<reference evidence="1" key="1">
    <citation type="submission" date="2023-07" db="EMBL/GenBank/DDBJ databases">
        <title>Brevundimonas soil sp. nov., isolated from the soil of chemical plant.</title>
        <authorList>
            <person name="Wu N."/>
        </authorList>
    </citation>
    <scope>NUCLEOTIDE SEQUENCE</scope>
    <source>
        <strain evidence="1">XZ-24</strain>
    </source>
</reference>
<gene>
    <name evidence="1" type="ORF">Q0812_10760</name>
</gene>
<dbReference type="RefSeq" id="WP_302110336.1">
    <property type="nucleotide sequence ID" value="NZ_JAUKTR010000004.1"/>
</dbReference>
<organism evidence="1 2">
    <name type="scientific">Peiella sedimenti</name>
    <dbReference type="NCBI Taxonomy" id="3061083"/>
    <lineage>
        <taxon>Bacteria</taxon>
        <taxon>Pseudomonadati</taxon>
        <taxon>Pseudomonadota</taxon>
        <taxon>Alphaproteobacteria</taxon>
        <taxon>Caulobacterales</taxon>
        <taxon>Caulobacteraceae</taxon>
        <taxon>Peiella</taxon>
    </lineage>
</organism>
<keyword evidence="2" id="KW-1185">Reference proteome</keyword>
<dbReference type="SUPFAM" id="SSF160214">
    <property type="entry name" value="FlaG-like"/>
    <property type="match status" value="1"/>
</dbReference>
<comment type="caution">
    <text evidence="1">The sequence shown here is derived from an EMBL/GenBank/DDBJ whole genome shotgun (WGS) entry which is preliminary data.</text>
</comment>
<dbReference type="Proteomes" id="UP001169063">
    <property type="component" value="Unassembled WGS sequence"/>
</dbReference>
<evidence type="ECO:0000313" key="1">
    <source>
        <dbReference type="EMBL" id="MDO1559904.1"/>
    </source>
</evidence>
<proteinExistence type="predicted"/>
<evidence type="ECO:0008006" key="3">
    <source>
        <dbReference type="Google" id="ProtNLM"/>
    </source>
</evidence>
<accession>A0ABT8SMV6</accession>
<name>A0ABT8SMV6_9CAUL</name>
<sequence>MKTNVGSISAVEFDAAISPTTSSGRSSLSDRRGQAQAEADRLARYKLIIEQGPGGHGYVYKTLDRTTGEVVSQFPREELLRLQDSPDYSSGSVIDTSA</sequence>
<dbReference type="EMBL" id="JAUKTR010000004">
    <property type="protein sequence ID" value="MDO1559904.1"/>
    <property type="molecule type" value="Genomic_DNA"/>
</dbReference>
<protein>
    <recommendedName>
        <fullName evidence="3">Flagellar protein FlaG</fullName>
    </recommendedName>
</protein>